<evidence type="ECO:0000256" key="2">
    <source>
        <dbReference type="SAM" id="Phobius"/>
    </source>
</evidence>
<keyword evidence="2" id="KW-0812">Transmembrane</keyword>
<organism evidence="4 5">
    <name type="scientific">Scylla paramamosain</name>
    <name type="common">Mud crab</name>
    <dbReference type="NCBI Taxonomy" id="85552"/>
    <lineage>
        <taxon>Eukaryota</taxon>
        <taxon>Metazoa</taxon>
        <taxon>Ecdysozoa</taxon>
        <taxon>Arthropoda</taxon>
        <taxon>Crustacea</taxon>
        <taxon>Multicrustacea</taxon>
        <taxon>Malacostraca</taxon>
        <taxon>Eumalacostraca</taxon>
        <taxon>Eucarida</taxon>
        <taxon>Decapoda</taxon>
        <taxon>Pleocyemata</taxon>
        <taxon>Brachyura</taxon>
        <taxon>Eubrachyura</taxon>
        <taxon>Portunoidea</taxon>
        <taxon>Portunidae</taxon>
        <taxon>Portuninae</taxon>
        <taxon>Scylla</taxon>
    </lineage>
</organism>
<name>A0AAW0STL0_SCYPA</name>
<keyword evidence="5" id="KW-1185">Reference proteome</keyword>
<evidence type="ECO:0000256" key="1">
    <source>
        <dbReference type="SAM" id="MobiDB-lite"/>
    </source>
</evidence>
<feature type="signal peptide" evidence="3">
    <location>
        <begin position="1"/>
        <end position="25"/>
    </location>
</feature>
<sequence>MECGAFYPLASCCCLLLLLLAQAGGKQAPPQPGTTLRNPPTGAPVPAPAPSPIWTNWYFWVMVAAVVVLCVAGCGYWRRRKIYESSASQTLGHAHAYCTPTPSDDTPIEAARPSFDPLEQHIYDAMLGGRSVYDYYDRRHPNAYYDRYFLPDDTSSSETTSLLSYHLHRSCSSHLPPRHHHHHHHHHHHSIRKCAGGDMLAPPPYSEVAAKPELYPVVVMRGGITEVNSVKSMGDTTSSGHLPHHHHHHHPPPFPYSHCHHYLYRSDSILWVRVEAEAFLWQHTSCFGGGGGGSVSTPEGSQSSSYTCGAGQQVCTGVGVRGTGNKQAEGRGGIRVSSPGCVLAMASPASSVGPHASDVSSLPPTSPRHPPAPTSPTLPPSPATRELQDVLQKISQLPGATTPPTSHPSGSVLSRHAHYSPARSRTRRPLGASLSLEASAPSRPRSLPLNSSPLSSPPCLHDPPSPLLTTSASTPNLAACWPSPPPRRHLVASLVDGGSRVVSRPASEAPDSSLFTEGMWGREAGDHRFRWRPQDMGDRV</sequence>
<feature type="compositionally biased region" description="Low complexity" evidence="1">
    <location>
        <begin position="439"/>
        <end position="459"/>
    </location>
</feature>
<gene>
    <name evidence="4" type="ORF">O3P69_018741</name>
</gene>
<accession>A0AAW0STL0</accession>
<keyword evidence="2" id="KW-0472">Membrane</keyword>
<evidence type="ECO:0008006" key="6">
    <source>
        <dbReference type="Google" id="ProtNLM"/>
    </source>
</evidence>
<dbReference type="AlphaFoldDB" id="A0AAW0STL0"/>
<reference evidence="4 5" key="1">
    <citation type="submission" date="2023-03" db="EMBL/GenBank/DDBJ databases">
        <title>High-quality genome of Scylla paramamosain provides insights in environmental adaptation.</title>
        <authorList>
            <person name="Zhang L."/>
        </authorList>
    </citation>
    <scope>NUCLEOTIDE SEQUENCE [LARGE SCALE GENOMIC DNA]</scope>
    <source>
        <strain evidence="4">LZ_2023a</strain>
        <tissue evidence="4">Muscle</tissue>
    </source>
</reference>
<feature type="region of interest" description="Disordered" evidence="1">
    <location>
        <begin position="397"/>
        <end position="471"/>
    </location>
</feature>
<keyword evidence="2" id="KW-1133">Transmembrane helix</keyword>
<proteinExistence type="predicted"/>
<feature type="region of interest" description="Disordered" evidence="1">
    <location>
        <begin position="347"/>
        <end position="385"/>
    </location>
</feature>
<keyword evidence="3" id="KW-0732">Signal</keyword>
<evidence type="ECO:0000313" key="5">
    <source>
        <dbReference type="Proteomes" id="UP001487740"/>
    </source>
</evidence>
<comment type="caution">
    <text evidence="4">The sequence shown here is derived from an EMBL/GenBank/DDBJ whole genome shotgun (WGS) entry which is preliminary data.</text>
</comment>
<evidence type="ECO:0000256" key="3">
    <source>
        <dbReference type="SAM" id="SignalP"/>
    </source>
</evidence>
<feature type="compositionally biased region" description="Polar residues" evidence="1">
    <location>
        <begin position="397"/>
        <end position="412"/>
    </location>
</feature>
<feature type="transmembrane region" description="Helical" evidence="2">
    <location>
        <begin position="57"/>
        <end position="77"/>
    </location>
</feature>
<feature type="compositionally biased region" description="Pro residues" evidence="1">
    <location>
        <begin position="364"/>
        <end position="382"/>
    </location>
</feature>
<evidence type="ECO:0000313" key="4">
    <source>
        <dbReference type="EMBL" id="KAK8378017.1"/>
    </source>
</evidence>
<dbReference type="Proteomes" id="UP001487740">
    <property type="component" value="Unassembled WGS sequence"/>
</dbReference>
<protein>
    <recommendedName>
        <fullName evidence="6">Vesicular, overexpressed in cancer, prosurvival protein 1</fullName>
    </recommendedName>
</protein>
<feature type="chain" id="PRO_5043586949" description="Vesicular, overexpressed in cancer, prosurvival protein 1" evidence="3">
    <location>
        <begin position="26"/>
        <end position="540"/>
    </location>
</feature>
<dbReference type="EMBL" id="JARAKH010000046">
    <property type="protein sequence ID" value="KAK8378017.1"/>
    <property type="molecule type" value="Genomic_DNA"/>
</dbReference>